<reference evidence="2" key="1">
    <citation type="submission" date="2021-03" db="EMBL/GenBank/DDBJ databases">
        <title>Draft genome sequence of rust myrtle Austropuccinia psidii MF-1, a brazilian biotype.</title>
        <authorList>
            <person name="Quecine M.C."/>
            <person name="Pachon D.M.R."/>
            <person name="Bonatelli M.L."/>
            <person name="Correr F.H."/>
            <person name="Franceschini L.M."/>
            <person name="Leite T.F."/>
            <person name="Margarido G.R.A."/>
            <person name="Almeida C.A."/>
            <person name="Ferrarezi J.A."/>
            <person name="Labate C.A."/>
        </authorList>
    </citation>
    <scope>NUCLEOTIDE SEQUENCE</scope>
    <source>
        <strain evidence="2">MF-1</strain>
    </source>
</reference>
<proteinExistence type="predicted"/>
<comment type="caution">
    <text evidence="2">The sequence shown here is derived from an EMBL/GenBank/DDBJ whole genome shotgun (WGS) entry which is preliminary data.</text>
</comment>
<feature type="region of interest" description="Disordered" evidence="1">
    <location>
        <begin position="42"/>
        <end position="85"/>
    </location>
</feature>
<dbReference type="AlphaFoldDB" id="A0A9Q3IMK7"/>
<accession>A0A9Q3IMK7</accession>
<evidence type="ECO:0000256" key="1">
    <source>
        <dbReference type="SAM" id="MobiDB-lite"/>
    </source>
</evidence>
<feature type="compositionally biased region" description="Basic and acidic residues" evidence="1">
    <location>
        <begin position="44"/>
        <end position="55"/>
    </location>
</feature>
<dbReference type="Proteomes" id="UP000765509">
    <property type="component" value="Unassembled WGS sequence"/>
</dbReference>
<gene>
    <name evidence="2" type="ORF">O181_084630</name>
</gene>
<name>A0A9Q3IMK7_9BASI</name>
<dbReference type="EMBL" id="AVOT02049783">
    <property type="protein sequence ID" value="MBW0544915.1"/>
    <property type="molecule type" value="Genomic_DNA"/>
</dbReference>
<evidence type="ECO:0000313" key="2">
    <source>
        <dbReference type="EMBL" id="MBW0544915.1"/>
    </source>
</evidence>
<sequence length="105" mass="12189">MESKISSKKATIQDIEEKWSHKEHFLAPSGLEGVVKHNYPVDLKNSESRKSEAKSHHSSQFQQVSRRRHHLKGGNKINFIQGKKESDPMTQKLLYTVKEVHRNNK</sequence>
<organism evidence="2 3">
    <name type="scientific">Austropuccinia psidii MF-1</name>
    <dbReference type="NCBI Taxonomy" id="1389203"/>
    <lineage>
        <taxon>Eukaryota</taxon>
        <taxon>Fungi</taxon>
        <taxon>Dikarya</taxon>
        <taxon>Basidiomycota</taxon>
        <taxon>Pucciniomycotina</taxon>
        <taxon>Pucciniomycetes</taxon>
        <taxon>Pucciniales</taxon>
        <taxon>Sphaerophragmiaceae</taxon>
        <taxon>Austropuccinia</taxon>
    </lineage>
</organism>
<keyword evidence="3" id="KW-1185">Reference proteome</keyword>
<evidence type="ECO:0000313" key="3">
    <source>
        <dbReference type="Proteomes" id="UP000765509"/>
    </source>
</evidence>
<protein>
    <submittedName>
        <fullName evidence="2">Uncharacterized protein</fullName>
    </submittedName>
</protein>